<comment type="subunit">
    <text evidence="4 6">Homodimer.</text>
</comment>
<feature type="binding site" evidence="4">
    <location>
        <position position="221"/>
    </location>
    <ligand>
        <name>pyridoxal 5'-phosphate</name>
        <dbReference type="ChEBI" id="CHEBI:597326"/>
    </ligand>
</feature>
<feature type="binding site" evidence="4">
    <location>
        <position position="251"/>
    </location>
    <ligand>
        <name>pyridoxal 5'-phosphate</name>
        <dbReference type="ChEBI" id="CHEBI:597326"/>
    </ligand>
</feature>
<feature type="binding site" evidence="4">
    <location>
        <position position="97"/>
    </location>
    <ligand>
        <name>pyridoxal 5'-phosphate</name>
        <dbReference type="ChEBI" id="CHEBI:597326"/>
    </ligand>
</feature>
<evidence type="ECO:0000256" key="1">
    <source>
        <dbReference type="ARBA" id="ARBA00022642"/>
    </source>
</evidence>
<evidence type="ECO:0000256" key="4">
    <source>
        <dbReference type="HAMAP-Rule" id="MF_01970"/>
    </source>
</evidence>
<dbReference type="Pfam" id="PF22580">
    <property type="entry name" value="KYNU_C"/>
    <property type="match status" value="1"/>
</dbReference>
<feature type="modified residue" description="N6-(pyridoxal phosphate)lysine" evidence="4">
    <location>
        <position position="222"/>
    </location>
</feature>
<dbReference type="PANTHER" id="PTHR14084:SF0">
    <property type="entry name" value="KYNURENINASE"/>
    <property type="match status" value="1"/>
</dbReference>
<feature type="binding site" evidence="4">
    <location>
        <position position="199"/>
    </location>
    <ligand>
        <name>pyridoxal 5'-phosphate</name>
        <dbReference type="ChEBI" id="CHEBI:597326"/>
    </ligand>
</feature>
<dbReference type="GO" id="GO:0005737">
    <property type="term" value="C:cytoplasm"/>
    <property type="evidence" value="ECO:0007669"/>
    <property type="project" value="UniProtKB-UniRule"/>
</dbReference>
<evidence type="ECO:0000313" key="7">
    <source>
        <dbReference type="EMBL" id="GLK52233.1"/>
    </source>
</evidence>
<dbReference type="Gene3D" id="3.40.640.10">
    <property type="entry name" value="Type I PLP-dependent aspartate aminotransferase-like (Major domain)"/>
    <property type="match status" value="1"/>
</dbReference>
<feature type="binding site" evidence="4">
    <location>
        <position position="98"/>
    </location>
    <ligand>
        <name>pyridoxal 5'-phosphate</name>
        <dbReference type="ChEBI" id="CHEBI:597326"/>
    </ligand>
</feature>
<dbReference type="Proteomes" id="UP001143486">
    <property type="component" value="Unassembled WGS sequence"/>
</dbReference>
<dbReference type="InterPro" id="IPR015421">
    <property type="entry name" value="PyrdxlP-dep_Trfase_major"/>
</dbReference>
<dbReference type="RefSeq" id="WP_271186601.1">
    <property type="nucleotide sequence ID" value="NZ_BSFE01000004.1"/>
</dbReference>
<accession>A0A9W6IL19</accession>
<comment type="catalytic activity">
    <reaction evidence="6">
        <text>3-hydroxy-L-kynurenine + H2O = 3-hydroxyanthranilate + L-alanine + H(+)</text>
        <dbReference type="Rhea" id="RHEA:25143"/>
        <dbReference type="ChEBI" id="CHEBI:15377"/>
        <dbReference type="ChEBI" id="CHEBI:15378"/>
        <dbReference type="ChEBI" id="CHEBI:36559"/>
        <dbReference type="ChEBI" id="CHEBI:57972"/>
        <dbReference type="ChEBI" id="CHEBI:58125"/>
        <dbReference type="EC" id="3.7.1.3"/>
    </reaction>
</comment>
<comment type="pathway">
    <text evidence="4 6">Amino-acid degradation; L-kynurenine degradation; L-alanine and anthranilate from L-kynurenine: step 1/1.</text>
</comment>
<comment type="catalytic activity">
    <reaction evidence="4 6">
        <text>L-kynurenine + H2O = anthranilate + L-alanine + H(+)</text>
        <dbReference type="Rhea" id="RHEA:16813"/>
        <dbReference type="ChEBI" id="CHEBI:15377"/>
        <dbReference type="ChEBI" id="CHEBI:15378"/>
        <dbReference type="ChEBI" id="CHEBI:16567"/>
        <dbReference type="ChEBI" id="CHEBI:57959"/>
        <dbReference type="ChEBI" id="CHEBI:57972"/>
        <dbReference type="EC" id="3.7.1.3"/>
    </reaction>
</comment>
<protein>
    <recommendedName>
        <fullName evidence="4 5">Kynureninase</fullName>
        <ecNumber evidence="4 5">3.7.1.3</ecNumber>
    </recommendedName>
    <alternativeName>
        <fullName evidence="4">L-kynurenine hydrolase</fullName>
    </alternativeName>
</protein>
<evidence type="ECO:0000256" key="2">
    <source>
        <dbReference type="ARBA" id="ARBA00022801"/>
    </source>
</evidence>
<comment type="similarity">
    <text evidence="4 6">Belongs to the kynureninase family.</text>
</comment>
<name>A0A9W6IL19_9PROT</name>
<dbReference type="HAMAP" id="MF_01970">
    <property type="entry name" value="Kynureninase"/>
    <property type="match status" value="1"/>
</dbReference>
<evidence type="ECO:0000313" key="8">
    <source>
        <dbReference type="Proteomes" id="UP001143486"/>
    </source>
</evidence>
<keyword evidence="1 4" id="KW-0662">Pyridine nucleotide biosynthesis</keyword>
<dbReference type="GO" id="GO:0019805">
    <property type="term" value="P:quinolinate biosynthetic process"/>
    <property type="evidence" value="ECO:0007669"/>
    <property type="project" value="UniProtKB-UniRule"/>
</dbReference>
<evidence type="ECO:0000256" key="6">
    <source>
        <dbReference type="PIRNR" id="PIRNR038800"/>
    </source>
</evidence>
<dbReference type="PANTHER" id="PTHR14084">
    <property type="entry name" value="KYNURENINASE"/>
    <property type="match status" value="1"/>
</dbReference>
<dbReference type="InterPro" id="IPR015424">
    <property type="entry name" value="PyrdxlP-dep_Trfase"/>
</dbReference>
<sequence length="411" mass="45279">MKTLEDVRALDAADPLRSFRDRFDLPEGVIYLDGNSLGARPKTAAARMADVVEREWGQDLIRSWNTNHWMDMPRRLGGKVAPLIGAKPEEVVVADSTSINIFKALSTCIQLQPERSVILSETGNFPTNVYMMQGLAAASGGRVEHRLVATEDLVDALDETVAALLITQAHYKTGYLHDMQAITRAAQDKGVLVIWDLCHSAGALPIDLNACNADFAVGCGYKYLNGGPGAPAFIFVAERHQDRVMPVLSGWLGHARPFDFSDIYEPAPGIDRFRCSSPSILAMASLECGLDIFADTQMTHIRTKSVALCDLFIEQVEARLDGHGFTLASPRDATIRGSQVSFTHEHGYPIVQALIDRGVIGDYRDPGIMRFGFTPLYVSHEDVWQAVEILQDIMTTQAWDKPHFHARAAVT</sequence>
<proteinExistence type="inferred from homology"/>
<dbReference type="GO" id="GO:0097053">
    <property type="term" value="P:L-kynurenine catabolic process"/>
    <property type="evidence" value="ECO:0007669"/>
    <property type="project" value="UniProtKB-UniRule"/>
</dbReference>
<comment type="caution">
    <text evidence="7">The sequence shown here is derived from an EMBL/GenBank/DDBJ whole genome shotgun (WGS) entry which is preliminary data.</text>
</comment>
<dbReference type="AlphaFoldDB" id="A0A9W6IL19"/>
<evidence type="ECO:0000256" key="3">
    <source>
        <dbReference type="ARBA" id="ARBA00022898"/>
    </source>
</evidence>
<comment type="function">
    <text evidence="4 6">Catalyzes the cleavage of L-kynurenine (L-Kyn) and L-3-hydroxykynurenine (L-3OHKyn) into anthranilic acid (AA) and 3-hydroxyanthranilic acid (3-OHAA), respectively.</text>
</comment>
<feature type="binding site" evidence="4">
    <location>
        <position position="167"/>
    </location>
    <ligand>
        <name>pyridoxal 5'-phosphate</name>
        <dbReference type="ChEBI" id="CHEBI:597326"/>
    </ligand>
</feature>
<feature type="binding site" evidence="4">
    <location>
        <position position="196"/>
    </location>
    <ligand>
        <name>pyridoxal 5'-phosphate</name>
        <dbReference type="ChEBI" id="CHEBI:597326"/>
    </ligand>
</feature>
<dbReference type="GO" id="GO:0019441">
    <property type="term" value="P:L-tryptophan catabolic process to kynurenine"/>
    <property type="evidence" value="ECO:0007669"/>
    <property type="project" value="TreeGrafter"/>
</dbReference>
<keyword evidence="8" id="KW-1185">Reference proteome</keyword>
<reference evidence="7" key="2">
    <citation type="submission" date="2023-01" db="EMBL/GenBank/DDBJ databases">
        <authorList>
            <person name="Sun Q."/>
            <person name="Evtushenko L."/>
        </authorList>
    </citation>
    <scope>NUCLEOTIDE SEQUENCE</scope>
    <source>
        <strain evidence="7">VKM B-1513</strain>
    </source>
</reference>
<keyword evidence="3 4" id="KW-0663">Pyridoxal phosphate</keyword>
<reference evidence="7" key="1">
    <citation type="journal article" date="2014" name="Int. J. Syst. Evol. Microbiol.">
        <title>Complete genome sequence of Corynebacterium casei LMG S-19264T (=DSM 44701T), isolated from a smear-ripened cheese.</title>
        <authorList>
            <consortium name="US DOE Joint Genome Institute (JGI-PGF)"/>
            <person name="Walter F."/>
            <person name="Albersmeier A."/>
            <person name="Kalinowski J."/>
            <person name="Ruckert C."/>
        </authorList>
    </citation>
    <scope>NUCLEOTIDE SEQUENCE</scope>
    <source>
        <strain evidence="7">VKM B-1513</strain>
    </source>
</reference>
<dbReference type="NCBIfam" id="TIGR01814">
    <property type="entry name" value="kynureninase"/>
    <property type="match status" value="1"/>
</dbReference>
<dbReference type="Gene3D" id="3.90.1150.10">
    <property type="entry name" value="Aspartate Aminotransferase, domain 1"/>
    <property type="match status" value="1"/>
</dbReference>
<comment type="caution">
    <text evidence="4">Lacks conserved residue(s) required for the propagation of feature annotation.</text>
</comment>
<dbReference type="SUPFAM" id="SSF53383">
    <property type="entry name" value="PLP-dependent transferases"/>
    <property type="match status" value="1"/>
</dbReference>
<dbReference type="GO" id="GO:0030429">
    <property type="term" value="F:kynureninase activity"/>
    <property type="evidence" value="ECO:0007669"/>
    <property type="project" value="UniProtKB-UniRule"/>
</dbReference>
<comment type="cofactor">
    <cofactor evidence="4 6">
        <name>pyridoxal 5'-phosphate</name>
        <dbReference type="ChEBI" id="CHEBI:597326"/>
    </cofactor>
</comment>
<dbReference type="GO" id="GO:0043420">
    <property type="term" value="P:anthranilate metabolic process"/>
    <property type="evidence" value="ECO:0007669"/>
    <property type="project" value="TreeGrafter"/>
</dbReference>
<gene>
    <name evidence="4 7" type="primary">kynU</name>
    <name evidence="7" type="ORF">GCM10017621_17410</name>
</gene>
<comment type="pathway">
    <text evidence="4 6">Cofactor biosynthesis; NAD(+) biosynthesis; quinolinate from L-kynurenine: step 2/3.</text>
</comment>
<organism evidence="7 8">
    <name type="scientific">Maricaulis virginensis</name>
    <dbReference type="NCBI Taxonomy" id="144022"/>
    <lineage>
        <taxon>Bacteria</taxon>
        <taxon>Pseudomonadati</taxon>
        <taxon>Pseudomonadota</taxon>
        <taxon>Alphaproteobacteria</taxon>
        <taxon>Maricaulales</taxon>
        <taxon>Maricaulaceae</taxon>
        <taxon>Maricaulis</taxon>
    </lineage>
</organism>
<dbReference type="InterPro" id="IPR015422">
    <property type="entry name" value="PyrdxlP-dep_Trfase_small"/>
</dbReference>
<dbReference type="InterPro" id="IPR010111">
    <property type="entry name" value="Kynureninase"/>
</dbReference>
<dbReference type="GO" id="GO:0030170">
    <property type="term" value="F:pyridoxal phosphate binding"/>
    <property type="evidence" value="ECO:0007669"/>
    <property type="project" value="UniProtKB-UniRule"/>
</dbReference>
<evidence type="ECO:0000256" key="5">
    <source>
        <dbReference type="NCBIfam" id="TIGR01814"/>
    </source>
</evidence>
<dbReference type="PIRSF" id="PIRSF038800">
    <property type="entry name" value="KYNU"/>
    <property type="match status" value="1"/>
</dbReference>
<dbReference type="EC" id="3.7.1.3" evidence="4 5"/>
<dbReference type="EMBL" id="BSFE01000004">
    <property type="protein sequence ID" value="GLK52233.1"/>
    <property type="molecule type" value="Genomic_DNA"/>
</dbReference>
<dbReference type="GO" id="GO:0009435">
    <property type="term" value="P:NAD+ biosynthetic process"/>
    <property type="evidence" value="ECO:0007669"/>
    <property type="project" value="UniProtKB-UniRule"/>
</dbReference>
<keyword evidence="2 4" id="KW-0378">Hydrolase</keyword>